<evidence type="ECO:0000256" key="1">
    <source>
        <dbReference type="ARBA" id="ARBA00000085"/>
    </source>
</evidence>
<dbReference type="Proteomes" id="UP001597073">
    <property type="component" value="Unassembled WGS sequence"/>
</dbReference>
<dbReference type="PANTHER" id="PTHR43711">
    <property type="entry name" value="TWO-COMPONENT HISTIDINE KINASE"/>
    <property type="match status" value="1"/>
</dbReference>
<dbReference type="SUPFAM" id="SSF55874">
    <property type="entry name" value="ATPase domain of HSP90 chaperone/DNA topoisomerase II/histidine kinase"/>
    <property type="match status" value="1"/>
</dbReference>
<dbReference type="NCBIfam" id="TIGR00229">
    <property type="entry name" value="sensory_box"/>
    <property type="match status" value="1"/>
</dbReference>
<dbReference type="PROSITE" id="PS50123">
    <property type="entry name" value="CHER"/>
    <property type="match status" value="1"/>
</dbReference>
<dbReference type="InterPro" id="IPR035965">
    <property type="entry name" value="PAS-like_dom_sf"/>
</dbReference>
<dbReference type="Gene3D" id="1.10.287.130">
    <property type="match status" value="1"/>
</dbReference>
<dbReference type="InterPro" id="IPR003661">
    <property type="entry name" value="HisK_dim/P_dom"/>
</dbReference>
<keyword evidence="12" id="KW-0067">ATP-binding</keyword>
<dbReference type="Pfam" id="PF08447">
    <property type="entry name" value="PAS_3"/>
    <property type="match status" value="1"/>
</dbReference>
<dbReference type="CDD" id="cd00082">
    <property type="entry name" value="HisKA"/>
    <property type="match status" value="1"/>
</dbReference>
<dbReference type="InterPro" id="IPR005467">
    <property type="entry name" value="His_kinase_dom"/>
</dbReference>
<reference evidence="13" key="1">
    <citation type="journal article" date="2019" name="Int. J. Syst. Evol. Microbiol.">
        <title>The Global Catalogue of Microorganisms (GCM) 10K type strain sequencing project: providing services to taxonomists for standard genome sequencing and annotation.</title>
        <authorList>
            <consortium name="The Broad Institute Genomics Platform"/>
            <consortium name="The Broad Institute Genome Sequencing Center for Infectious Disease"/>
            <person name="Wu L."/>
            <person name="Ma J."/>
        </authorList>
    </citation>
    <scope>NUCLEOTIDE SEQUENCE [LARGE SCALE GENOMIC DNA]</scope>
    <source>
        <strain evidence="13">CCUG 60742</strain>
    </source>
</reference>
<dbReference type="SUPFAM" id="SSF53335">
    <property type="entry name" value="S-adenosyl-L-methionine-dependent methyltransferases"/>
    <property type="match status" value="1"/>
</dbReference>
<dbReference type="SMART" id="SM00387">
    <property type="entry name" value="HATPase_c"/>
    <property type="match status" value="1"/>
</dbReference>
<dbReference type="Gene3D" id="3.30.565.10">
    <property type="entry name" value="Histidine kinase-like ATPase, C-terminal domain"/>
    <property type="match status" value="1"/>
</dbReference>
<evidence type="ECO:0000256" key="5">
    <source>
        <dbReference type="ARBA" id="ARBA00022777"/>
    </source>
</evidence>
<dbReference type="InterPro" id="IPR029063">
    <property type="entry name" value="SAM-dependent_MTases_sf"/>
</dbReference>
<dbReference type="Pfam" id="PF00512">
    <property type="entry name" value="HisKA"/>
    <property type="match status" value="1"/>
</dbReference>
<feature type="domain" description="PAS" evidence="9">
    <location>
        <begin position="463"/>
        <end position="534"/>
    </location>
</feature>
<dbReference type="InterPro" id="IPR013655">
    <property type="entry name" value="PAS_fold_3"/>
</dbReference>
<comment type="caution">
    <text evidence="12">The sequence shown here is derived from an EMBL/GenBank/DDBJ whole genome shotgun (WGS) entry which is preliminary data.</text>
</comment>
<dbReference type="InterPro" id="IPR000014">
    <property type="entry name" value="PAS"/>
</dbReference>
<dbReference type="InterPro" id="IPR000780">
    <property type="entry name" value="CheR_MeTrfase"/>
</dbReference>
<dbReference type="Gene3D" id="3.30.450.20">
    <property type="entry name" value="PAS domain"/>
    <property type="match status" value="2"/>
</dbReference>
<proteinExistence type="predicted"/>
<dbReference type="RefSeq" id="WP_377140424.1">
    <property type="nucleotide sequence ID" value="NZ_JBHTIA010000003.1"/>
</dbReference>
<dbReference type="SUPFAM" id="SSF47384">
    <property type="entry name" value="Homodimeric domain of signal transducing histidine kinase"/>
    <property type="match status" value="1"/>
</dbReference>
<sequence>MCVFAHHNFLKDPPFSKVDLVSCRNVMIYLEPVLQKRALNTFHYALNDQGILVLGKSETIGQNPDLFVPYTKKERIYLRAGERGRFMPVTTIKLEQDLKIIDRSVQKDDAKSDIFKTADELVLARYAPAGVLVNENFDIIQFRGNTENWLTLTPGKASLNVIKMAREGLAFEIRSLLQQVKKTSQPAKKEQISFFAGTGQHFVHVDVSQLHHPAGHYYLILFQHAPPVISPAIATRRKKSGIDPKDLRIEQLEKELIQIRADMRMITEEQEVVNEELQSANMELLSSSEELQSVNEELETSKEELQSTNEEIVIVNNELQDRNEQLNAGRLYTESIMNTIRDPLILLDKNLIVKRATYAFYKKFRVSEKDTEGQYFYDLGEGQWNIPALRDLLEKVLPQKKMVVDFEVDHVFPDIGHRVMLLNTQKLEMSRSEQFIILAIEDITDKRKVEQGLAEVERLFQESKERLRLSIDVAGLGIWDYNPVTEELIMDNRCKELIGIRPENQITYKQFIDMIHSDDKPHVETVLRHTLAGDHNGEFEHEFRTFTAKGELLKWIRFKAKAYFNAAGNAVRFVGTALDITAQKNQEEATENLLKRKDEFISIASHELKTPVTVLKASLQILERMKENPSANVLPKMISQASRSMDKITTLIEDLLNASKINLGQLQLKKAKFNIAGLIEESCAHVHLNGLQTIKTEGQTDLELYADADRIEQVIVNFVNNAIKYAPGSKEILITVGQKDQLIKISVTDKGPGVAPEKIPHLFERYYQAEGTQPQSSGLGLGLYICSEIIKRHGGEIGVDSEIGKGSTFWFTLPAL</sequence>
<dbReference type="SMART" id="SM00091">
    <property type="entry name" value="PAS"/>
    <property type="match status" value="2"/>
</dbReference>
<evidence type="ECO:0000259" key="11">
    <source>
        <dbReference type="PROSITE" id="PS50123"/>
    </source>
</evidence>
<keyword evidence="6" id="KW-0902">Two-component regulatory system</keyword>
<dbReference type="InterPro" id="IPR004358">
    <property type="entry name" value="Sig_transdc_His_kin-like_C"/>
</dbReference>
<gene>
    <name evidence="12" type="ORF">ACFQZI_07250</name>
</gene>
<evidence type="ECO:0000313" key="12">
    <source>
        <dbReference type="EMBL" id="MFD0764645.1"/>
    </source>
</evidence>
<accession>A0ABW2ZEP7</accession>
<dbReference type="PANTHER" id="PTHR43711:SF1">
    <property type="entry name" value="HISTIDINE KINASE 1"/>
    <property type="match status" value="1"/>
</dbReference>
<evidence type="ECO:0000256" key="2">
    <source>
        <dbReference type="ARBA" id="ARBA00012438"/>
    </source>
</evidence>
<keyword evidence="4" id="KW-0808">Transferase</keyword>
<evidence type="ECO:0000313" key="13">
    <source>
        <dbReference type="Proteomes" id="UP001597073"/>
    </source>
</evidence>
<dbReference type="InterPro" id="IPR003594">
    <property type="entry name" value="HATPase_dom"/>
</dbReference>
<evidence type="ECO:0000259" key="9">
    <source>
        <dbReference type="PROSITE" id="PS50112"/>
    </source>
</evidence>
<dbReference type="InterPro" id="IPR036097">
    <property type="entry name" value="HisK_dim/P_sf"/>
</dbReference>
<keyword evidence="3" id="KW-0597">Phosphoprotein</keyword>
<dbReference type="PROSITE" id="PS50109">
    <property type="entry name" value="HIS_KIN"/>
    <property type="match status" value="1"/>
</dbReference>
<dbReference type="SUPFAM" id="SSF55785">
    <property type="entry name" value="PYP-like sensor domain (PAS domain)"/>
    <property type="match status" value="2"/>
</dbReference>
<evidence type="ECO:0000259" key="10">
    <source>
        <dbReference type="PROSITE" id="PS50113"/>
    </source>
</evidence>
<evidence type="ECO:0000256" key="6">
    <source>
        <dbReference type="ARBA" id="ARBA00023012"/>
    </source>
</evidence>
<dbReference type="CDD" id="cd00075">
    <property type="entry name" value="HATPase"/>
    <property type="match status" value="1"/>
</dbReference>
<dbReference type="EMBL" id="JBHTIA010000003">
    <property type="protein sequence ID" value="MFD0764645.1"/>
    <property type="molecule type" value="Genomic_DNA"/>
</dbReference>
<comment type="catalytic activity">
    <reaction evidence="1">
        <text>ATP + protein L-histidine = ADP + protein N-phospho-L-histidine.</text>
        <dbReference type="EC" id="2.7.13.3"/>
    </reaction>
</comment>
<feature type="domain" description="PAC" evidence="10">
    <location>
        <begin position="539"/>
        <end position="592"/>
    </location>
</feature>
<evidence type="ECO:0000256" key="3">
    <source>
        <dbReference type="ARBA" id="ARBA00022553"/>
    </source>
</evidence>
<protein>
    <recommendedName>
        <fullName evidence="2">histidine kinase</fullName>
        <ecNumber evidence="2">2.7.13.3</ecNumber>
    </recommendedName>
</protein>
<dbReference type="InterPro" id="IPR050736">
    <property type="entry name" value="Sensor_HK_Regulatory"/>
</dbReference>
<keyword evidence="13" id="KW-1185">Reference proteome</keyword>
<dbReference type="InterPro" id="IPR000700">
    <property type="entry name" value="PAS-assoc_C"/>
</dbReference>
<feature type="domain" description="Histidine kinase" evidence="8">
    <location>
        <begin position="603"/>
        <end position="816"/>
    </location>
</feature>
<dbReference type="Pfam" id="PF02518">
    <property type="entry name" value="HATPase_c"/>
    <property type="match status" value="1"/>
</dbReference>
<evidence type="ECO:0000256" key="7">
    <source>
        <dbReference type="SAM" id="Coils"/>
    </source>
</evidence>
<organism evidence="12 13">
    <name type="scientific">Mucilaginibacter lutimaris</name>
    <dbReference type="NCBI Taxonomy" id="931629"/>
    <lineage>
        <taxon>Bacteria</taxon>
        <taxon>Pseudomonadati</taxon>
        <taxon>Bacteroidota</taxon>
        <taxon>Sphingobacteriia</taxon>
        <taxon>Sphingobacteriales</taxon>
        <taxon>Sphingobacteriaceae</taxon>
        <taxon>Mucilaginibacter</taxon>
    </lineage>
</organism>
<dbReference type="PRINTS" id="PR00344">
    <property type="entry name" value="BCTRLSENSOR"/>
</dbReference>
<evidence type="ECO:0000259" key="8">
    <source>
        <dbReference type="PROSITE" id="PS50109"/>
    </source>
</evidence>
<name>A0ABW2ZEP7_9SPHI</name>
<dbReference type="EC" id="2.7.13.3" evidence="2"/>
<feature type="coiled-coil region" evidence="7">
    <location>
        <begin position="249"/>
        <end position="325"/>
    </location>
</feature>
<dbReference type="PROSITE" id="PS50112">
    <property type="entry name" value="PAS"/>
    <property type="match status" value="1"/>
</dbReference>
<dbReference type="GO" id="GO:0005524">
    <property type="term" value="F:ATP binding"/>
    <property type="evidence" value="ECO:0007669"/>
    <property type="project" value="UniProtKB-KW"/>
</dbReference>
<feature type="domain" description="CheR-type methyltransferase" evidence="11">
    <location>
        <begin position="1"/>
        <end position="83"/>
    </location>
</feature>
<evidence type="ECO:0000256" key="4">
    <source>
        <dbReference type="ARBA" id="ARBA00022679"/>
    </source>
</evidence>
<dbReference type="PROSITE" id="PS50113">
    <property type="entry name" value="PAC"/>
    <property type="match status" value="1"/>
</dbReference>
<dbReference type="InterPro" id="IPR022642">
    <property type="entry name" value="CheR_C"/>
</dbReference>
<keyword evidence="12" id="KW-0547">Nucleotide-binding</keyword>
<dbReference type="Gene3D" id="3.40.50.150">
    <property type="entry name" value="Vaccinia Virus protein VP39"/>
    <property type="match status" value="1"/>
</dbReference>
<dbReference type="SMART" id="SM00388">
    <property type="entry name" value="HisKA"/>
    <property type="match status" value="1"/>
</dbReference>
<keyword evidence="7" id="KW-0175">Coiled coil</keyword>
<keyword evidence="5" id="KW-0418">Kinase</keyword>
<dbReference type="InterPro" id="IPR036890">
    <property type="entry name" value="HATPase_C_sf"/>
</dbReference>
<dbReference type="Pfam" id="PF01739">
    <property type="entry name" value="CheR"/>
    <property type="match status" value="1"/>
</dbReference>